<dbReference type="Proteomes" id="UP000287033">
    <property type="component" value="Unassembled WGS sequence"/>
</dbReference>
<evidence type="ECO:0000313" key="2">
    <source>
        <dbReference type="Proteomes" id="UP000287033"/>
    </source>
</evidence>
<dbReference type="OrthoDB" id="10479623at2759"/>
<comment type="caution">
    <text evidence="1">The sequence shown here is derived from an EMBL/GenBank/DDBJ whole genome shotgun (WGS) entry which is preliminary data.</text>
</comment>
<protein>
    <submittedName>
        <fullName evidence="1">Uncharacterized protein</fullName>
    </submittedName>
</protein>
<proteinExistence type="predicted"/>
<keyword evidence="2" id="KW-1185">Reference proteome</keyword>
<gene>
    <name evidence="1" type="ORF">chiPu_0010298</name>
</gene>
<organism evidence="1 2">
    <name type="scientific">Chiloscyllium punctatum</name>
    <name type="common">Brownbanded bambooshark</name>
    <name type="synonym">Hemiscyllium punctatum</name>
    <dbReference type="NCBI Taxonomy" id="137246"/>
    <lineage>
        <taxon>Eukaryota</taxon>
        <taxon>Metazoa</taxon>
        <taxon>Chordata</taxon>
        <taxon>Craniata</taxon>
        <taxon>Vertebrata</taxon>
        <taxon>Chondrichthyes</taxon>
        <taxon>Elasmobranchii</taxon>
        <taxon>Galeomorphii</taxon>
        <taxon>Galeoidea</taxon>
        <taxon>Orectolobiformes</taxon>
        <taxon>Hemiscylliidae</taxon>
        <taxon>Chiloscyllium</taxon>
    </lineage>
</organism>
<dbReference type="EMBL" id="BEZZ01000392">
    <property type="protein sequence ID" value="GCC31838.1"/>
    <property type="molecule type" value="Genomic_DNA"/>
</dbReference>
<name>A0A401SN82_CHIPU</name>
<dbReference type="AlphaFoldDB" id="A0A401SN82"/>
<sequence length="122" mass="13621">MVGSQRYTGFGRSLVNRLRIYDPRQGIGQNFSYLQCSETEVRTQGPLCIAHFASCLESTFCYHWLFGVKTNISACDLFVATKDESGKLNSANTVSLRKGKMENILCATSLLKVNRIHSCSET</sequence>
<accession>A0A401SN82</accession>
<evidence type="ECO:0000313" key="1">
    <source>
        <dbReference type="EMBL" id="GCC31838.1"/>
    </source>
</evidence>
<reference evidence="1 2" key="1">
    <citation type="journal article" date="2018" name="Nat. Ecol. Evol.">
        <title>Shark genomes provide insights into elasmobranch evolution and the origin of vertebrates.</title>
        <authorList>
            <person name="Hara Y"/>
            <person name="Yamaguchi K"/>
            <person name="Onimaru K"/>
            <person name="Kadota M"/>
            <person name="Koyanagi M"/>
            <person name="Keeley SD"/>
            <person name="Tatsumi K"/>
            <person name="Tanaka K"/>
            <person name="Motone F"/>
            <person name="Kageyama Y"/>
            <person name="Nozu R"/>
            <person name="Adachi N"/>
            <person name="Nishimura O"/>
            <person name="Nakagawa R"/>
            <person name="Tanegashima C"/>
            <person name="Kiyatake I"/>
            <person name="Matsumoto R"/>
            <person name="Murakumo K"/>
            <person name="Nishida K"/>
            <person name="Terakita A"/>
            <person name="Kuratani S"/>
            <person name="Sato K"/>
            <person name="Hyodo S Kuraku.S."/>
        </authorList>
    </citation>
    <scope>NUCLEOTIDE SEQUENCE [LARGE SCALE GENOMIC DNA]</scope>
</reference>